<evidence type="ECO:0000313" key="2">
    <source>
        <dbReference type="Proteomes" id="UP000636479"/>
    </source>
</evidence>
<evidence type="ECO:0000313" key="1">
    <source>
        <dbReference type="EMBL" id="KAF7315934.1"/>
    </source>
</evidence>
<reference evidence="1" key="1">
    <citation type="submission" date="2020-05" db="EMBL/GenBank/DDBJ databases">
        <title>Mycena genomes resolve the evolution of fungal bioluminescence.</title>
        <authorList>
            <person name="Tsai I.J."/>
        </authorList>
    </citation>
    <scope>NUCLEOTIDE SEQUENCE</scope>
    <source>
        <strain evidence="1">171206Taipei</strain>
    </source>
</reference>
<dbReference type="InterPro" id="IPR032675">
    <property type="entry name" value="LRR_dom_sf"/>
</dbReference>
<gene>
    <name evidence="1" type="ORF">MIND_00110200</name>
</gene>
<sequence length="304" mass="34847">MSLSQPHKKGLGDLPYELEREIFELTARAFPEFAPQLTLVCKYVQAWVEAVIYETIVLSFKHDRFLDTFSARPPSFFARTTRHLHIATGISHSQARKLLETCTSLTSLTCWSSLLTSIDELSALLSSFPYLRRLSIDASFLWNPVYPPAIDHPLFSKLTHLEVVNPPWWFDWTPLLALPPLTHLAFGDLDAAHAAEPCNILEFFARALESEVPQLEMLIAVSANEQFLREVEDARLGQNLKKSGSEGKKDERFVCLSSYHSPLSPLEFWKGVSRLEVDFWSQKRSEWEPKQMIQYMMIIETMQG</sequence>
<protein>
    <submittedName>
        <fullName evidence="1">Uncharacterized protein</fullName>
    </submittedName>
</protein>
<dbReference type="OrthoDB" id="2913000at2759"/>
<dbReference type="RefSeq" id="XP_037225957.1">
    <property type="nucleotide sequence ID" value="XM_037358047.1"/>
</dbReference>
<dbReference type="GeneID" id="59340563"/>
<proteinExistence type="predicted"/>
<organism evidence="1 2">
    <name type="scientific">Mycena indigotica</name>
    <dbReference type="NCBI Taxonomy" id="2126181"/>
    <lineage>
        <taxon>Eukaryota</taxon>
        <taxon>Fungi</taxon>
        <taxon>Dikarya</taxon>
        <taxon>Basidiomycota</taxon>
        <taxon>Agaricomycotina</taxon>
        <taxon>Agaricomycetes</taxon>
        <taxon>Agaricomycetidae</taxon>
        <taxon>Agaricales</taxon>
        <taxon>Marasmiineae</taxon>
        <taxon>Mycenaceae</taxon>
        <taxon>Mycena</taxon>
    </lineage>
</organism>
<name>A0A8H6TES9_9AGAR</name>
<comment type="caution">
    <text evidence="1">The sequence shown here is derived from an EMBL/GenBank/DDBJ whole genome shotgun (WGS) entry which is preliminary data.</text>
</comment>
<dbReference type="AlphaFoldDB" id="A0A8H6TES9"/>
<keyword evidence="2" id="KW-1185">Reference proteome</keyword>
<accession>A0A8H6TES9</accession>
<dbReference type="Gene3D" id="3.80.10.10">
    <property type="entry name" value="Ribonuclease Inhibitor"/>
    <property type="match status" value="1"/>
</dbReference>
<dbReference type="EMBL" id="JACAZF010000001">
    <property type="protein sequence ID" value="KAF7315934.1"/>
    <property type="molecule type" value="Genomic_DNA"/>
</dbReference>
<dbReference type="Proteomes" id="UP000636479">
    <property type="component" value="Unassembled WGS sequence"/>
</dbReference>